<evidence type="ECO:0000313" key="3">
    <source>
        <dbReference type="Proteomes" id="UP000017836"/>
    </source>
</evidence>
<proteinExistence type="predicted"/>
<dbReference type="AlphaFoldDB" id="W1Q0Z0"/>
<evidence type="ECO:0000256" key="1">
    <source>
        <dbReference type="SAM" id="MobiDB-lite"/>
    </source>
</evidence>
<dbReference type="HOGENOM" id="CLU_2641418_0_0_1"/>
<accession>W1Q0Z0</accession>
<protein>
    <submittedName>
        <fullName evidence="2">Uncharacterized protein</fullName>
    </submittedName>
</protein>
<dbReference type="Gramene" id="ERN13910">
    <property type="protein sequence ID" value="ERN13910"/>
    <property type="gene ID" value="AMTR_s00021p00102690"/>
</dbReference>
<keyword evidence="3" id="KW-1185">Reference proteome</keyword>
<reference evidence="3" key="1">
    <citation type="journal article" date="2013" name="Science">
        <title>The Amborella genome and the evolution of flowering plants.</title>
        <authorList>
            <consortium name="Amborella Genome Project"/>
        </authorList>
    </citation>
    <scope>NUCLEOTIDE SEQUENCE [LARGE SCALE GENOMIC DNA]</scope>
</reference>
<evidence type="ECO:0000313" key="2">
    <source>
        <dbReference type="EMBL" id="ERN13910.1"/>
    </source>
</evidence>
<dbReference type="Proteomes" id="UP000017836">
    <property type="component" value="Unassembled WGS sequence"/>
</dbReference>
<gene>
    <name evidence="2" type="ORF">AMTR_s00021p00102690</name>
</gene>
<sequence>MSEEGWKRGRCKLYWYETEASDIGWGSQLVERERVGKGRKESQKERPNEVGEREEGGRETEEGDGERGMVGEVEGPK</sequence>
<dbReference type="EMBL" id="KI392560">
    <property type="protein sequence ID" value="ERN13910.1"/>
    <property type="molecule type" value="Genomic_DNA"/>
</dbReference>
<feature type="region of interest" description="Disordered" evidence="1">
    <location>
        <begin position="32"/>
        <end position="77"/>
    </location>
</feature>
<name>W1Q0Z0_AMBTC</name>
<organism evidence="2 3">
    <name type="scientific">Amborella trichopoda</name>
    <dbReference type="NCBI Taxonomy" id="13333"/>
    <lineage>
        <taxon>Eukaryota</taxon>
        <taxon>Viridiplantae</taxon>
        <taxon>Streptophyta</taxon>
        <taxon>Embryophyta</taxon>
        <taxon>Tracheophyta</taxon>
        <taxon>Spermatophyta</taxon>
        <taxon>Magnoliopsida</taxon>
        <taxon>Amborellales</taxon>
        <taxon>Amborellaceae</taxon>
        <taxon>Amborella</taxon>
    </lineage>
</organism>